<evidence type="ECO:0000259" key="8">
    <source>
        <dbReference type="Pfam" id="PF00107"/>
    </source>
</evidence>
<protein>
    <recommendedName>
        <fullName evidence="8">Alcohol dehydrogenase-like C-terminal domain-containing protein</fullName>
    </recommendedName>
</protein>
<dbReference type="GO" id="GO:0046872">
    <property type="term" value="F:metal ion binding"/>
    <property type="evidence" value="ECO:0007669"/>
    <property type="project" value="UniProtKB-KW"/>
</dbReference>
<feature type="domain" description="Alcohol dehydrogenase-like C-terminal" evidence="8">
    <location>
        <begin position="5"/>
        <end position="136"/>
    </location>
</feature>
<proteinExistence type="inferred from homology"/>
<name>A0AAD6K8P9_9ROSI</name>
<dbReference type="FunFam" id="3.40.50.720:FF:000068">
    <property type="entry name" value="Sorbitol dehydrogenase"/>
    <property type="match status" value="1"/>
</dbReference>
<dbReference type="Proteomes" id="UP001162972">
    <property type="component" value="Chromosome 12"/>
</dbReference>
<dbReference type="PANTHER" id="PTHR43161">
    <property type="entry name" value="SORBITOL DEHYDROGENASE"/>
    <property type="match status" value="1"/>
</dbReference>
<evidence type="ECO:0000256" key="1">
    <source>
        <dbReference type="ARBA" id="ARBA00001947"/>
    </source>
</evidence>
<dbReference type="PANTHER" id="PTHR43161:SF17">
    <property type="entry name" value="L-IDONATE 5-DEHYDROGENASE"/>
    <property type="match status" value="1"/>
</dbReference>
<dbReference type="AlphaFoldDB" id="A0AAD6K8P9"/>
<evidence type="ECO:0000256" key="3">
    <source>
        <dbReference type="ARBA" id="ARBA00022723"/>
    </source>
</evidence>
<dbReference type="SUPFAM" id="SSF51735">
    <property type="entry name" value="NAD(P)-binding Rossmann-fold domains"/>
    <property type="match status" value="1"/>
</dbReference>
<evidence type="ECO:0000256" key="2">
    <source>
        <dbReference type="ARBA" id="ARBA00008072"/>
    </source>
</evidence>
<comment type="similarity">
    <text evidence="2">Belongs to the zinc-containing alcohol dehydrogenase family.</text>
</comment>
<evidence type="ECO:0000256" key="4">
    <source>
        <dbReference type="ARBA" id="ARBA00022833"/>
    </source>
</evidence>
<evidence type="ECO:0000256" key="5">
    <source>
        <dbReference type="ARBA" id="ARBA00023002"/>
    </source>
</evidence>
<evidence type="ECO:0000256" key="6">
    <source>
        <dbReference type="ARBA" id="ARBA00023027"/>
    </source>
</evidence>
<sequence length="223" mass="23887">MGAGPIGLITLLASRAFGAPRVVIVDVDDRRLSIAKNLGADEIIHVSTNIQDVDEEVIKIQNAMGSGIDVSFDCVGYNKTMTTALNATQSGGKVCLIGLALTEMTVPLTPSAAREVDVIGIFRYRNTWPLCIEFLKTGKIDVKPLITHRFRFSQEEVEQAFETSAGGGSAIKKANLSMRKDTSLKTAGGDDSCLELAVSARVSPFDEEAASTPLTEFRKACSC</sequence>
<evidence type="ECO:0000256" key="7">
    <source>
        <dbReference type="SAM" id="SignalP"/>
    </source>
</evidence>
<accession>A0AAD6K8P9</accession>
<gene>
    <name evidence="9" type="ORF">OIU84_001162</name>
</gene>
<dbReference type="GO" id="GO:0016491">
    <property type="term" value="F:oxidoreductase activity"/>
    <property type="evidence" value="ECO:0007669"/>
    <property type="project" value="UniProtKB-KW"/>
</dbReference>
<keyword evidence="4" id="KW-0862">Zinc</keyword>
<feature type="signal peptide" evidence="7">
    <location>
        <begin position="1"/>
        <end position="18"/>
    </location>
</feature>
<comment type="cofactor">
    <cofactor evidence="1">
        <name>Zn(2+)</name>
        <dbReference type="ChEBI" id="CHEBI:29105"/>
    </cofactor>
</comment>
<feature type="chain" id="PRO_5042100094" description="Alcohol dehydrogenase-like C-terminal domain-containing protein" evidence="7">
    <location>
        <begin position="19"/>
        <end position="223"/>
    </location>
</feature>
<keyword evidence="7" id="KW-0732">Signal</keyword>
<dbReference type="Gene3D" id="3.90.180.10">
    <property type="entry name" value="Medium-chain alcohol dehydrogenases, catalytic domain"/>
    <property type="match status" value="1"/>
</dbReference>
<organism evidence="9 10">
    <name type="scientific">Salix udensis</name>
    <dbReference type="NCBI Taxonomy" id="889485"/>
    <lineage>
        <taxon>Eukaryota</taxon>
        <taxon>Viridiplantae</taxon>
        <taxon>Streptophyta</taxon>
        <taxon>Embryophyta</taxon>
        <taxon>Tracheophyta</taxon>
        <taxon>Spermatophyta</taxon>
        <taxon>Magnoliopsida</taxon>
        <taxon>eudicotyledons</taxon>
        <taxon>Gunneridae</taxon>
        <taxon>Pentapetalae</taxon>
        <taxon>rosids</taxon>
        <taxon>fabids</taxon>
        <taxon>Malpighiales</taxon>
        <taxon>Salicaceae</taxon>
        <taxon>Saliceae</taxon>
        <taxon>Salix</taxon>
    </lineage>
</organism>
<evidence type="ECO:0000313" key="10">
    <source>
        <dbReference type="Proteomes" id="UP001162972"/>
    </source>
</evidence>
<dbReference type="EMBL" id="JAPFFJ010000010">
    <property type="protein sequence ID" value="KAJ6417727.1"/>
    <property type="molecule type" value="Genomic_DNA"/>
</dbReference>
<keyword evidence="6" id="KW-0520">NAD</keyword>
<dbReference type="Pfam" id="PF00107">
    <property type="entry name" value="ADH_zinc_N"/>
    <property type="match status" value="1"/>
</dbReference>
<keyword evidence="3" id="KW-0479">Metal-binding</keyword>
<evidence type="ECO:0000313" key="9">
    <source>
        <dbReference type="EMBL" id="KAJ6417727.1"/>
    </source>
</evidence>
<keyword evidence="10" id="KW-1185">Reference proteome</keyword>
<keyword evidence="5" id="KW-0560">Oxidoreductase</keyword>
<dbReference type="Gene3D" id="3.40.50.720">
    <property type="entry name" value="NAD(P)-binding Rossmann-like Domain"/>
    <property type="match status" value="1"/>
</dbReference>
<dbReference type="InterPro" id="IPR036291">
    <property type="entry name" value="NAD(P)-bd_dom_sf"/>
</dbReference>
<dbReference type="InterPro" id="IPR013149">
    <property type="entry name" value="ADH-like_C"/>
</dbReference>
<reference evidence="9 10" key="1">
    <citation type="journal article" date="2023" name="Int. J. Mol. Sci.">
        <title>De Novo Assembly and Annotation of 11 Diverse Shrub Willow (Salix) Genomes Reveals Novel Gene Organization in Sex-Linked Regions.</title>
        <authorList>
            <person name="Hyden B."/>
            <person name="Feng K."/>
            <person name="Yates T.B."/>
            <person name="Jawdy S."/>
            <person name="Cereghino C."/>
            <person name="Smart L.B."/>
            <person name="Muchero W."/>
        </authorList>
    </citation>
    <scope>NUCLEOTIDE SEQUENCE [LARGE SCALE GENOMIC DNA]</scope>
    <source>
        <tissue evidence="9">Shoot tip</tissue>
    </source>
</reference>
<comment type="caution">
    <text evidence="9">The sequence shown here is derived from an EMBL/GenBank/DDBJ whole genome shotgun (WGS) entry which is preliminary data.</text>
</comment>